<keyword evidence="2" id="KW-0813">Transport</keyword>
<feature type="transmembrane region" description="Helical" evidence="6">
    <location>
        <begin position="61"/>
        <end position="81"/>
    </location>
</feature>
<feature type="transmembrane region" description="Helical" evidence="6">
    <location>
        <begin position="265"/>
        <end position="285"/>
    </location>
</feature>
<evidence type="ECO:0000313" key="8">
    <source>
        <dbReference type="EMBL" id="MFC4698663.1"/>
    </source>
</evidence>
<evidence type="ECO:0000259" key="7">
    <source>
        <dbReference type="PROSITE" id="PS50850"/>
    </source>
</evidence>
<keyword evidence="4 6" id="KW-1133">Transmembrane helix</keyword>
<keyword evidence="5 6" id="KW-0472">Membrane</keyword>
<name>A0ABV9LSM0_9ALTE</name>
<dbReference type="Proteomes" id="UP001595897">
    <property type="component" value="Unassembled WGS sequence"/>
</dbReference>
<keyword evidence="3 6" id="KW-0812">Transmembrane</keyword>
<dbReference type="RefSeq" id="WP_382405281.1">
    <property type="nucleotide sequence ID" value="NZ_JBHSGU010000001.1"/>
</dbReference>
<feature type="transmembrane region" description="Helical" evidence="6">
    <location>
        <begin position="88"/>
        <end position="108"/>
    </location>
</feature>
<dbReference type="PANTHER" id="PTHR23502">
    <property type="entry name" value="MAJOR FACILITATOR SUPERFAMILY"/>
    <property type="match status" value="1"/>
</dbReference>
<feature type="transmembrane region" description="Helical" evidence="6">
    <location>
        <begin position="22"/>
        <end position="41"/>
    </location>
</feature>
<evidence type="ECO:0000256" key="6">
    <source>
        <dbReference type="SAM" id="Phobius"/>
    </source>
</evidence>
<feature type="domain" description="Major facilitator superfamily (MFS) profile" evidence="7">
    <location>
        <begin position="22"/>
        <end position="412"/>
    </location>
</feature>
<reference evidence="9" key="1">
    <citation type="journal article" date="2019" name="Int. J. Syst. Evol. Microbiol.">
        <title>The Global Catalogue of Microorganisms (GCM) 10K type strain sequencing project: providing services to taxonomists for standard genome sequencing and annotation.</title>
        <authorList>
            <consortium name="The Broad Institute Genomics Platform"/>
            <consortium name="The Broad Institute Genome Sequencing Center for Infectious Disease"/>
            <person name="Wu L."/>
            <person name="Ma J."/>
        </authorList>
    </citation>
    <scope>NUCLEOTIDE SEQUENCE [LARGE SCALE GENOMIC DNA]</scope>
    <source>
        <strain evidence="9">KACC 12507</strain>
    </source>
</reference>
<comment type="caution">
    <text evidence="8">The sequence shown here is derived from an EMBL/GenBank/DDBJ whole genome shotgun (WGS) entry which is preliminary data.</text>
</comment>
<feature type="transmembrane region" description="Helical" evidence="6">
    <location>
        <begin position="353"/>
        <end position="375"/>
    </location>
</feature>
<feature type="transmembrane region" description="Helical" evidence="6">
    <location>
        <begin position="320"/>
        <end position="341"/>
    </location>
</feature>
<comment type="subcellular location">
    <subcellularLocation>
        <location evidence="1">Membrane</location>
        <topology evidence="1">Multi-pass membrane protein</topology>
    </subcellularLocation>
</comment>
<dbReference type="Gene3D" id="1.20.1720.10">
    <property type="entry name" value="Multidrug resistance protein D"/>
    <property type="match status" value="1"/>
</dbReference>
<organism evidence="8 9">
    <name type="scientific">Glaciecola siphonariae</name>
    <dbReference type="NCBI Taxonomy" id="521012"/>
    <lineage>
        <taxon>Bacteria</taxon>
        <taxon>Pseudomonadati</taxon>
        <taxon>Pseudomonadota</taxon>
        <taxon>Gammaproteobacteria</taxon>
        <taxon>Alteromonadales</taxon>
        <taxon>Alteromonadaceae</taxon>
        <taxon>Glaciecola</taxon>
    </lineage>
</organism>
<evidence type="ECO:0000256" key="4">
    <source>
        <dbReference type="ARBA" id="ARBA00022989"/>
    </source>
</evidence>
<accession>A0ABV9LSM0</accession>
<feature type="transmembrane region" description="Helical" evidence="6">
    <location>
        <begin position="175"/>
        <end position="195"/>
    </location>
</feature>
<protein>
    <submittedName>
        <fullName evidence="8">Multidrug effflux MFS transporter</fullName>
    </submittedName>
</protein>
<evidence type="ECO:0000313" key="9">
    <source>
        <dbReference type="Proteomes" id="UP001595897"/>
    </source>
</evidence>
<dbReference type="SUPFAM" id="SSF103473">
    <property type="entry name" value="MFS general substrate transporter"/>
    <property type="match status" value="1"/>
</dbReference>
<feature type="transmembrane region" description="Helical" evidence="6">
    <location>
        <begin position="292"/>
        <end position="314"/>
    </location>
</feature>
<dbReference type="CDD" id="cd17320">
    <property type="entry name" value="MFS_MdfA_MDR_like"/>
    <property type="match status" value="1"/>
</dbReference>
<evidence type="ECO:0000256" key="2">
    <source>
        <dbReference type="ARBA" id="ARBA00022448"/>
    </source>
</evidence>
<feature type="transmembrane region" description="Helical" evidence="6">
    <location>
        <begin position="226"/>
        <end position="245"/>
    </location>
</feature>
<dbReference type="InterPro" id="IPR020846">
    <property type="entry name" value="MFS_dom"/>
</dbReference>
<evidence type="ECO:0000256" key="5">
    <source>
        <dbReference type="ARBA" id="ARBA00023136"/>
    </source>
</evidence>
<dbReference type="PROSITE" id="PS50850">
    <property type="entry name" value="MFS"/>
    <property type="match status" value="1"/>
</dbReference>
<dbReference type="EMBL" id="JBHSGU010000001">
    <property type="protein sequence ID" value="MFC4698663.1"/>
    <property type="molecule type" value="Genomic_DNA"/>
</dbReference>
<evidence type="ECO:0000256" key="3">
    <source>
        <dbReference type="ARBA" id="ARBA00022692"/>
    </source>
</evidence>
<proteinExistence type="predicted"/>
<feature type="transmembrane region" description="Helical" evidence="6">
    <location>
        <begin position="387"/>
        <end position="408"/>
    </location>
</feature>
<dbReference type="PANTHER" id="PTHR23502:SF132">
    <property type="entry name" value="POLYAMINE TRANSPORTER 2-RELATED"/>
    <property type="match status" value="1"/>
</dbReference>
<gene>
    <name evidence="8" type="ORF">ACFO4O_00630</name>
</gene>
<dbReference type="Pfam" id="PF07690">
    <property type="entry name" value="MFS_1"/>
    <property type="match status" value="1"/>
</dbReference>
<sequence length="412" mass="44997">MISDTAGTTASSTRKPLPLGEFILLMAFLTSLVALSIDAMLPALDVIGADLNSQSNQQTYLIISLFFAGMAFGQLFFGPFADARGRRLTILVGLIIFLIGTLVCYLSPNMEIMLLGRLIQAFGVSGPRIATMALIRDLHVGDKMARVMSFITVIFILMPMVAPLMGQIVMKVAGWRHIFTVFAMVCVVSGIWFFARQGETLPRDKRVKFNWYAFWRSIVWLIKNPVVMGAALGMGMIFGAFLAYLSGSQTIFQSIYDTGELFPLLFALLAFSIGAASLFNGIMVVRLGMIKLISYALVLTILFSVVLVAESVYFNGKPPLVLFVSTMFIGFFFIGILFGNLNSLAMQPVGHIAGVGAAFIGFFTSMLSVPIAVFISHHLSDSILPIAYGFLCFSVLTYFAVHIAIAAVRKQV</sequence>
<keyword evidence="9" id="KW-1185">Reference proteome</keyword>
<dbReference type="InterPro" id="IPR036259">
    <property type="entry name" value="MFS_trans_sf"/>
</dbReference>
<feature type="transmembrane region" description="Helical" evidence="6">
    <location>
        <begin position="114"/>
        <end position="135"/>
    </location>
</feature>
<feature type="transmembrane region" description="Helical" evidence="6">
    <location>
        <begin position="147"/>
        <end position="169"/>
    </location>
</feature>
<evidence type="ECO:0000256" key="1">
    <source>
        <dbReference type="ARBA" id="ARBA00004141"/>
    </source>
</evidence>
<dbReference type="InterPro" id="IPR011701">
    <property type="entry name" value="MFS"/>
</dbReference>